<evidence type="ECO:0000256" key="5">
    <source>
        <dbReference type="ARBA" id="ARBA00022833"/>
    </source>
</evidence>
<gene>
    <name evidence="8" type="ORF">J7T54_003449</name>
</gene>
<proteinExistence type="predicted"/>
<comment type="caution">
    <text evidence="8">The sequence shown here is derived from an EMBL/GenBank/DDBJ whole genome shotgun (WGS) entry which is preliminary data.</text>
</comment>
<dbReference type="PANTHER" id="PTHR40626:SF30">
    <property type="entry name" value="FINGER DOMAIN PROTEIN, PUTATIVE (AFU_ORTHOLOGUE AFUA_4G13600)-RELATED"/>
    <property type="match status" value="1"/>
</dbReference>
<feature type="compositionally biased region" description="Polar residues" evidence="7">
    <location>
        <begin position="89"/>
        <end position="104"/>
    </location>
</feature>
<keyword evidence="3" id="KW-0677">Repeat</keyword>
<evidence type="ECO:0000313" key="8">
    <source>
        <dbReference type="EMBL" id="KAI6782030.1"/>
    </source>
</evidence>
<dbReference type="OrthoDB" id="6077919at2759"/>
<keyword evidence="4" id="KW-0863">Zinc-finger</keyword>
<evidence type="ECO:0000256" key="1">
    <source>
        <dbReference type="ARBA" id="ARBA00004123"/>
    </source>
</evidence>
<dbReference type="Proteomes" id="UP001055219">
    <property type="component" value="Unassembled WGS sequence"/>
</dbReference>
<keyword evidence="5" id="KW-0862">Zinc</keyword>
<evidence type="ECO:0000256" key="2">
    <source>
        <dbReference type="ARBA" id="ARBA00022723"/>
    </source>
</evidence>
<dbReference type="InterPro" id="IPR051059">
    <property type="entry name" value="VerF-like"/>
</dbReference>
<dbReference type="AlphaFoldDB" id="A0A9Q0BEW2"/>
<accession>A0A9Q0BEW2</accession>
<keyword evidence="6" id="KW-0539">Nucleus</keyword>
<keyword evidence="9" id="KW-1185">Reference proteome</keyword>
<feature type="region of interest" description="Disordered" evidence="7">
    <location>
        <begin position="61"/>
        <end position="104"/>
    </location>
</feature>
<dbReference type="GO" id="GO:0000785">
    <property type="term" value="C:chromatin"/>
    <property type="evidence" value="ECO:0007669"/>
    <property type="project" value="TreeGrafter"/>
</dbReference>
<dbReference type="GO" id="GO:0005634">
    <property type="term" value="C:nucleus"/>
    <property type="evidence" value="ECO:0007669"/>
    <property type="project" value="UniProtKB-SubCell"/>
</dbReference>
<evidence type="ECO:0000313" key="9">
    <source>
        <dbReference type="Proteomes" id="UP001055219"/>
    </source>
</evidence>
<comment type="subcellular location">
    <subcellularLocation>
        <location evidence="1">Nucleus</location>
    </subcellularLocation>
</comment>
<dbReference type="RefSeq" id="XP_051362886.1">
    <property type="nucleotide sequence ID" value="XM_051505718.1"/>
</dbReference>
<evidence type="ECO:0000256" key="3">
    <source>
        <dbReference type="ARBA" id="ARBA00022737"/>
    </source>
</evidence>
<dbReference type="CDD" id="cd12148">
    <property type="entry name" value="fungal_TF_MHR"/>
    <property type="match status" value="1"/>
</dbReference>
<dbReference type="GO" id="GO:0008270">
    <property type="term" value="F:zinc ion binding"/>
    <property type="evidence" value="ECO:0007669"/>
    <property type="project" value="UniProtKB-KW"/>
</dbReference>
<evidence type="ECO:0008006" key="10">
    <source>
        <dbReference type="Google" id="ProtNLM"/>
    </source>
</evidence>
<feature type="region of interest" description="Disordered" evidence="7">
    <location>
        <begin position="1"/>
        <end position="38"/>
    </location>
</feature>
<reference evidence="8" key="2">
    <citation type="submission" date="2022-07" db="EMBL/GenBank/DDBJ databases">
        <authorList>
            <person name="Goncalves M.F.M."/>
            <person name="Hilario S."/>
            <person name="Van De Peer Y."/>
            <person name="Esteves A.C."/>
            <person name="Alves A."/>
        </authorList>
    </citation>
    <scope>NUCLEOTIDE SEQUENCE</scope>
    <source>
        <strain evidence="8">MUM 19.33</strain>
    </source>
</reference>
<reference evidence="8" key="1">
    <citation type="journal article" date="2021" name="J Fungi (Basel)">
        <title>Genomic and Metabolomic Analyses of the Marine Fungus Emericellopsis cladophorae: Insights into Saltwater Adaptability Mechanisms and Its Biosynthetic Potential.</title>
        <authorList>
            <person name="Goncalves M.F.M."/>
            <person name="Hilario S."/>
            <person name="Van de Peer Y."/>
            <person name="Esteves A.C."/>
            <person name="Alves A."/>
        </authorList>
    </citation>
    <scope>NUCLEOTIDE SEQUENCE</scope>
    <source>
        <strain evidence="8">MUM 19.33</strain>
    </source>
</reference>
<dbReference type="GeneID" id="75829950"/>
<feature type="compositionally biased region" description="Basic and acidic residues" evidence="7">
    <location>
        <begin position="61"/>
        <end position="73"/>
    </location>
</feature>
<dbReference type="GO" id="GO:0000978">
    <property type="term" value="F:RNA polymerase II cis-regulatory region sequence-specific DNA binding"/>
    <property type="evidence" value="ECO:0007669"/>
    <property type="project" value="InterPro"/>
</dbReference>
<evidence type="ECO:0000256" key="4">
    <source>
        <dbReference type="ARBA" id="ARBA00022771"/>
    </source>
</evidence>
<keyword evidence="2" id="KW-0479">Metal-binding</keyword>
<evidence type="ECO:0000256" key="7">
    <source>
        <dbReference type="SAM" id="MobiDB-lite"/>
    </source>
</evidence>
<feature type="compositionally biased region" description="Basic and acidic residues" evidence="7">
    <location>
        <begin position="1"/>
        <end position="10"/>
    </location>
</feature>
<organism evidence="8 9">
    <name type="scientific">Emericellopsis cladophorae</name>
    <dbReference type="NCBI Taxonomy" id="2686198"/>
    <lineage>
        <taxon>Eukaryota</taxon>
        <taxon>Fungi</taxon>
        <taxon>Dikarya</taxon>
        <taxon>Ascomycota</taxon>
        <taxon>Pezizomycotina</taxon>
        <taxon>Sordariomycetes</taxon>
        <taxon>Hypocreomycetidae</taxon>
        <taxon>Hypocreales</taxon>
        <taxon>Bionectriaceae</taxon>
        <taxon>Emericellopsis</taxon>
    </lineage>
</organism>
<dbReference type="GO" id="GO:0000981">
    <property type="term" value="F:DNA-binding transcription factor activity, RNA polymerase II-specific"/>
    <property type="evidence" value="ECO:0007669"/>
    <property type="project" value="InterPro"/>
</dbReference>
<protein>
    <recommendedName>
        <fullName evidence="10">Transcription factor domain-containing protein</fullName>
    </recommendedName>
</protein>
<dbReference type="EMBL" id="JAGIXG020000016">
    <property type="protein sequence ID" value="KAI6782030.1"/>
    <property type="molecule type" value="Genomic_DNA"/>
</dbReference>
<name>A0A9Q0BEW2_9HYPO</name>
<sequence length="744" mass="80280">MDTLYYDHGHGYMPGSVEPAGAPSRSYGDGSGTENPVKLTPITRRVSRAKKGVPVHTFTRAEHLSEQDIKMHGDSPSGSSANAPVRGGSNLSPNTASHSYPPVTSTVGSSMPGYADVAMGEAPWDSMGGSELYPSASGLRPAPVDATNHYRMSPMYAGAYPSVSTPWAGSDVSPATSGSSSNSSNAVVADPVLLQTSGLGASWTDHGGPNPALGSPSYYAYTTSPPPVSSSTAYDTAMDLVVPDYNEGGAVHSPDALLHNTVREQSPPLAVAQSSETLVTMQAAVPTAARVTRGQGSDARSLAMSSALVAPMPLEEEAHHTIPAYLEVYWDKVDPLYPFIHRHTLEKLGQPPEHLDLLRRAMAAVATQFLQAKTHRVNGNALQASAWHESKVLVDGQQATAPTAIRANSLSSWYHWISMESRRRILGVCFMLDVHSTCYFEQPGLRLAGLNYSSPYKLPIPLSASSERLWEATDRHSWSQLVPSAAPLQTMATALAGSITAEDVAAMPRFDAAILLGAYLLALPKRKDLTQVSTTGGLKLSRAPYLLATIFPTSHVANTYLALHYTPLHILLSVSGESWVFNKKIVKPTLFSANRRTLEAWRQSSDGTMAARFAARALGAYLQVDGPQSVAETESFVERRHGSPWNDLSDFWGLYVCTLICWAYGRGGKASDRDVSRRAGLRWILEASRRDPAQWRDWHKAEDTLGVVCLMRDVLGRDCVGGRNILFADSVRVLRRLSGIDAAE</sequence>
<dbReference type="PANTHER" id="PTHR40626">
    <property type="entry name" value="MIP31509P"/>
    <property type="match status" value="1"/>
</dbReference>
<evidence type="ECO:0000256" key="6">
    <source>
        <dbReference type="ARBA" id="ARBA00023242"/>
    </source>
</evidence>